<feature type="binding site" evidence="6">
    <location>
        <begin position="212"/>
        <end position="213"/>
    </location>
    <ligand>
        <name>S-adenosyl-L-methionine</name>
        <dbReference type="ChEBI" id="CHEBI:59789"/>
    </ligand>
</feature>
<feature type="binding site" evidence="6">
    <location>
        <begin position="195"/>
        <end position="196"/>
    </location>
    <ligand>
        <name>S-adenosyl-L-methionine</name>
        <dbReference type="ChEBI" id="CHEBI:59789"/>
    </ligand>
</feature>
<comment type="function">
    <text evidence="5">Methylation of the membrane-bound methyl-accepting chemotaxis proteins (MCP) to form gamma-glutamyl methyl ester residues in MCP.</text>
</comment>
<evidence type="ECO:0000256" key="4">
    <source>
        <dbReference type="ARBA" id="ARBA00022691"/>
    </source>
</evidence>
<keyword evidence="9" id="KW-1185">Reference proteome</keyword>
<proteinExistence type="predicted"/>
<dbReference type="GO" id="GO:0032259">
    <property type="term" value="P:methylation"/>
    <property type="evidence" value="ECO:0007669"/>
    <property type="project" value="UniProtKB-KW"/>
</dbReference>
<feature type="domain" description="CheR-type methyltransferase" evidence="7">
    <location>
        <begin position="1"/>
        <end position="266"/>
    </location>
</feature>
<dbReference type="Pfam" id="PF01739">
    <property type="entry name" value="CheR"/>
    <property type="match status" value="1"/>
</dbReference>
<dbReference type="Gene3D" id="1.10.155.10">
    <property type="entry name" value="Chemotaxis receptor methyltransferase CheR, N-terminal domain"/>
    <property type="match status" value="1"/>
</dbReference>
<dbReference type="PRINTS" id="PR00996">
    <property type="entry name" value="CHERMTFRASE"/>
</dbReference>
<keyword evidence="3 5" id="KW-0808">Transferase</keyword>
<evidence type="ECO:0000313" key="8">
    <source>
        <dbReference type="EMBL" id="OWW21912.1"/>
    </source>
</evidence>
<dbReference type="AlphaFoldDB" id="A0A254TKS2"/>
<dbReference type="PANTHER" id="PTHR24422:SF26">
    <property type="entry name" value="CHEMOTAXIS PROTEIN METHYLTRANSFERASE"/>
    <property type="match status" value="1"/>
</dbReference>
<keyword evidence="4 5" id="KW-0949">S-adenosyl-L-methionine</keyword>
<evidence type="ECO:0000256" key="2">
    <source>
        <dbReference type="ARBA" id="ARBA00022603"/>
    </source>
</evidence>
<sequence length="266" mass="29934">MKEITDQEFRHFQGFIFDSAGITLPPSKKTLVSGRLAKRLLHCHLDSYGDYFSLLSSGRAPDEVQVAIDLLTTNETYFFREPQHFDQLRQLALQARGRSEAFRVWSAASSTGEEAYSIAMVLSDCLGTAAWEVVGTDISSRVLQSAMAGHYTLERGRNIPPAFLRRFCLRGTGAQEGTLLVDKALRSRVQFRHANLNTTLPELGRFDVVFLRNVMIYFSDDTKRQVVARVLAQLRRGGHFYIGHSESLNGISDEVTLLSPSIYRKP</sequence>
<dbReference type="InterPro" id="IPR050903">
    <property type="entry name" value="Bact_Chemotaxis_MeTrfase"/>
</dbReference>
<evidence type="ECO:0000256" key="1">
    <source>
        <dbReference type="ARBA" id="ARBA00001541"/>
    </source>
</evidence>
<dbReference type="RefSeq" id="WP_088708748.1">
    <property type="nucleotide sequence ID" value="NZ_LSTO01000001.1"/>
</dbReference>
<dbReference type="EC" id="2.1.1.80" evidence="5"/>
<dbReference type="SUPFAM" id="SSF53335">
    <property type="entry name" value="S-adenosyl-L-methionine-dependent methyltransferases"/>
    <property type="match status" value="1"/>
</dbReference>
<organism evidence="8 9">
    <name type="scientific">Noviherbaspirillum denitrificans</name>
    <dbReference type="NCBI Taxonomy" id="1968433"/>
    <lineage>
        <taxon>Bacteria</taxon>
        <taxon>Pseudomonadati</taxon>
        <taxon>Pseudomonadota</taxon>
        <taxon>Betaproteobacteria</taxon>
        <taxon>Burkholderiales</taxon>
        <taxon>Oxalobacteraceae</taxon>
        <taxon>Noviherbaspirillum</taxon>
    </lineage>
</organism>
<accession>A0A254TKS2</accession>
<dbReference type="PIRSF" id="PIRSF000410">
    <property type="entry name" value="CheR"/>
    <property type="match status" value="1"/>
</dbReference>
<dbReference type="InterPro" id="IPR026024">
    <property type="entry name" value="Chemotaxis_MeTrfase_CheR"/>
</dbReference>
<dbReference type="InterPro" id="IPR000780">
    <property type="entry name" value="CheR_MeTrfase"/>
</dbReference>
<feature type="binding site" evidence="6">
    <location>
        <position position="114"/>
    </location>
    <ligand>
        <name>S-adenosyl-L-methionine</name>
        <dbReference type="ChEBI" id="CHEBI:59789"/>
    </ligand>
</feature>
<reference evidence="8 9" key="1">
    <citation type="submission" date="2016-02" db="EMBL/GenBank/DDBJ databases">
        <authorList>
            <person name="Wen L."/>
            <person name="He K."/>
            <person name="Yang H."/>
        </authorList>
    </citation>
    <scope>NUCLEOTIDE SEQUENCE [LARGE SCALE GENOMIC DNA]</scope>
    <source>
        <strain evidence="8 9">TSA40</strain>
    </source>
</reference>
<name>A0A254TKS2_9BURK</name>
<evidence type="ECO:0000256" key="6">
    <source>
        <dbReference type="PIRSR" id="PIRSR000410-1"/>
    </source>
</evidence>
<dbReference type="SUPFAM" id="SSF47757">
    <property type="entry name" value="Chemotaxis receptor methyltransferase CheR, N-terminal domain"/>
    <property type="match status" value="1"/>
</dbReference>
<dbReference type="InterPro" id="IPR022641">
    <property type="entry name" value="CheR_N"/>
</dbReference>
<dbReference type="Proteomes" id="UP000197535">
    <property type="component" value="Unassembled WGS sequence"/>
</dbReference>
<dbReference type="CDD" id="cd02440">
    <property type="entry name" value="AdoMet_MTases"/>
    <property type="match status" value="1"/>
</dbReference>
<dbReference type="GO" id="GO:0008983">
    <property type="term" value="F:protein-glutamate O-methyltransferase activity"/>
    <property type="evidence" value="ECO:0007669"/>
    <property type="project" value="UniProtKB-EC"/>
</dbReference>
<dbReference type="InterPro" id="IPR022642">
    <property type="entry name" value="CheR_C"/>
</dbReference>
<dbReference type="EMBL" id="LSTO01000001">
    <property type="protein sequence ID" value="OWW21912.1"/>
    <property type="molecule type" value="Genomic_DNA"/>
</dbReference>
<feature type="binding site" evidence="6">
    <location>
        <position position="76"/>
    </location>
    <ligand>
        <name>S-adenosyl-L-methionine</name>
        <dbReference type="ChEBI" id="CHEBI:59789"/>
    </ligand>
</feature>
<dbReference type="InterPro" id="IPR029063">
    <property type="entry name" value="SAM-dependent_MTases_sf"/>
</dbReference>
<dbReference type="OrthoDB" id="9816309at2"/>
<dbReference type="SMART" id="SM00138">
    <property type="entry name" value="MeTrc"/>
    <property type="match status" value="1"/>
</dbReference>
<evidence type="ECO:0000313" key="9">
    <source>
        <dbReference type="Proteomes" id="UP000197535"/>
    </source>
</evidence>
<evidence type="ECO:0000256" key="5">
    <source>
        <dbReference type="PIRNR" id="PIRNR000410"/>
    </source>
</evidence>
<dbReference type="PROSITE" id="PS50123">
    <property type="entry name" value="CHER"/>
    <property type="match status" value="1"/>
</dbReference>
<dbReference type="Pfam" id="PF03705">
    <property type="entry name" value="CheR_N"/>
    <property type="match status" value="1"/>
</dbReference>
<evidence type="ECO:0000256" key="3">
    <source>
        <dbReference type="ARBA" id="ARBA00022679"/>
    </source>
</evidence>
<protein>
    <recommendedName>
        <fullName evidence="5">Chemotaxis protein methyltransferase</fullName>
        <ecNumber evidence="5">2.1.1.80</ecNumber>
    </recommendedName>
</protein>
<gene>
    <name evidence="8" type="ORF">AYR66_22865</name>
</gene>
<feature type="binding site" evidence="6">
    <location>
        <position position="74"/>
    </location>
    <ligand>
        <name>S-adenosyl-L-methionine</name>
        <dbReference type="ChEBI" id="CHEBI:59789"/>
    </ligand>
</feature>
<evidence type="ECO:0000259" key="7">
    <source>
        <dbReference type="PROSITE" id="PS50123"/>
    </source>
</evidence>
<comment type="catalytic activity">
    <reaction evidence="1 5">
        <text>L-glutamyl-[protein] + S-adenosyl-L-methionine = [protein]-L-glutamate 5-O-methyl ester + S-adenosyl-L-homocysteine</text>
        <dbReference type="Rhea" id="RHEA:24452"/>
        <dbReference type="Rhea" id="RHEA-COMP:10208"/>
        <dbReference type="Rhea" id="RHEA-COMP:10311"/>
        <dbReference type="ChEBI" id="CHEBI:29973"/>
        <dbReference type="ChEBI" id="CHEBI:57856"/>
        <dbReference type="ChEBI" id="CHEBI:59789"/>
        <dbReference type="ChEBI" id="CHEBI:82795"/>
        <dbReference type="EC" id="2.1.1.80"/>
    </reaction>
</comment>
<keyword evidence="2 5" id="KW-0489">Methyltransferase</keyword>
<feature type="binding site" evidence="6">
    <location>
        <position position="80"/>
    </location>
    <ligand>
        <name>S-adenosyl-L-methionine</name>
        <dbReference type="ChEBI" id="CHEBI:59789"/>
    </ligand>
</feature>
<dbReference type="PANTHER" id="PTHR24422">
    <property type="entry name" value="CHEMOTAXIS PROTEIN METHYLTRANSFERASE"/>
    <property type="match status" value="1"/>
</dbReference>
<comment type="caution">
    <text evidence="8">The sequence shown here is derived from an EMBL/GenBank/DDBJ whole genome shotgun (WGS) entry which is preliminary data.</text>
</comment>
<feature type="binding site" evidence="6">
    <location>
        <position position="137"/>
    </location>
    <ligand>
        <name>S-adenosyl-L-methionine</name>
        <dbReference type="ChEBI" id="CHEBI:59789"/>
    </ligand>
</feature>
<dbReference type="InterPro" id="IPR036804">
    <property type="entry name" value="CheR_N_sf"/>
</dbReference>
<dbReference type="Gene3D" id="3.40.50.150">
    <property type="entry name" value="Vaccinia Virus protein VP39"/>
    <property type="match status" value="1"/>
</dbReference>